<reference evidence="1 2" key="1">
    <citation type="submission" date="2015-03" db="EMBL/GenBank/DDBJ databases">
        <authorList>
            <consortium name="Pathogen Informatics"/>
        </authorList>
    </citation>
    <scope>NUCLEOTIDE SEQUENCE [LARGE SCALE GENOMIC DNA]</scope>
    <source>
        <strain evidence="1 2">C09601061</strain>
    </source>
</reference>
<name>A0A654U2Z6_MYCTX</name>
<proteinExistence type="predicted"/>
<organism evidence="1 2">
    <name type="scientific">Mycobacterium tuberculosis</name>
    <dbReference type="NCBI Taxonomy" id="1773"/>
    <lineage>
        <taxon>Bacteria</taxon>
        <taxon>Bacillati</taxon>
        <taxon>Actinomycetota</taxon>
        <taxon>Actinomycetes</taxon>
        <taxon>Mycobacteriales</taxon>
        <taxon>Mycobacteriaceae</taxon>
        <taxon>Mycobacterium</taxon>
        <taxon>Mycobacterium tuberculosis complex</taxon>
    </lineage>
</organism>
<dbReference type="AlphaFoldDB" id="A0A654U2Z6"/>
<evidence type="ECO:0000313" key="2">
    <source>
        <dbReference type="Proteomes" id="UP000046680"/>
    </source>
</evidence>
<protein>
    <submittedName>
        <fullName evidence="1">Uncharacterized protein</fullName>
    </submittedName>
</protein>
<gene>
    <name evidence="1" type="ORF">ERS007657_02718</name>
</gene>
<dbReference type="Proteomes" id="UP000046680">
    <property type="component" value="Unassembled WGS sequence"/>
</dbReference>
<dbReference type="EMBL" id="CGCX01001106">
    <property type="protein sequence ID" value="CFR88798.1"/>
    <property type="molecule type" value="Genomic_DNA"/>
</dbReference>
<accession>A0A654U2Z6</accession>
<sequence>MPKNRSIDPNSARWIITGRWRVPSAAVYSRPKRSGKLKSSWMVDICQVRPSASLTCTEILGP</sequence>
<evidence type="ECO:0000313" key="1">
    <source>
        <dbReference type="EMBL" id="CFR88798.1"/>
    </source>
</evidence>